<evidence type="ECO:0000256" key="1">
    <source>
        <dbReference type="SAM" id="Phobius"/>
    </source>
</evidence>
<dbReference type="EMBL" id="PEZT01000025">
    <property type="protein sequence ID" value="PIS08902.1"/>
    <property type="molecule type" value="Genomic_DNA"/>
</dbReference>
<accession>A0A2H0W8B3</accession>
<evidence type="ECO:0008006" key="4">
    <source>
        <dbReference type="Google" id="ProtNLM"/>
    </source>
</evidence>
<gene>
    <name evidence="2" type="ORF">COT75_04415</name>
</gene>
<protein>
    <recommendedName>
        <fullName evidence="4">TrbL/VirB6 plasmid conjugal transfer protein</fullName>
    </recommendedName>
</protein>
<sequence length="569" mass="61507">MPKIKKVLSFILTFFVLLLGFFFLAKPFVQAVEPKEGVEFCDLSRCIPDEGWCEDGAVMKCIEGEEQKNVVKKCSESRWVATTETVNNKCNYDSAGVSGARNKIEEALTTTGINSAKWVIGDSGYVDEEEEIPGMIDYIVEGLNIKLMGPPTTSVKGVQTKKVGAIGVLGGFIGYMIEAPPVNTKEYLADLGSSIGFSPKPAYAQGTGWEALQPILPIWKAFRNVAYLAFVIIFVVIGFMIMFRAKINPQTVISLQSALPKVIITLILVTFSYAIAGLMIDLIYILLYFIVGILSLGGLVENIQDPIDLLLTNNPFQLIFKKGAGTSIFIQGPSEAIKDIIDGAAGEFYSDTGLGSFAGGLAKLVMGSAIFFSLFKLFFSLILSYLGIIISVIFAPFNILFNAIPGSNSFAGWIKGLFSNIIVFPVIAAMFLLTAILIGPMDVNEWKVTNEAGFFNKGEDSQVWVPPMLSLGKDGGVGDANAIKGLIAFGMIMMMPQVVTRVKKMLKVEPSGFGAAIMGGVMAGPSAITGVGQASYSAVSQISQMRYQKEMRESYKRAKQPFGGGNKET</sequence>
<keyword evidence="1" id="KW-0812">Transmembrane</keyword>
<keyword evidence="1" id="KW-0472">Membrane</keyword>
<organism evidence="2 3">
    <name type="scientific">Candidatus Beckwithbacteria bacterium CG10_big_fil_rev_8_21_14_0_10_34_10</name>
    <dbReference type="NCBI Taxonomy" id="1974495"/>
    <lineage>
        <taxon>Bacteria</taxon>
        <taxon>Candidatus Beckwithiibacteriota</taxon>
    </lineage>
</organism>
<dbReference type="AlphaFoldDB" id="A0A2H0W8B3"/>
<name>A0A2H0W8B3_9BACT</name>
<reference evidence="3" key="1">
    <citation type="submission" date="2017-09" db="EMBL/GenBank/DDBJ databases">
        <title>Depth-based differentiation of microbial function through sediment-hosted aquifers and enrichment of novel symbionts in the deep terrestrial subsurface.</title>
        <authorList>
            <person name="Probst A.J."/>
            <person name="Ladd B."/>
            <person name="Jarett J.K."/>
            <person name="Geller-Mcgrath D.E."/>
            <person name="Sieber C.M.K."/>
            <person name="Emerson J.B."/>
            <person name="Anantharaman K."/>
            <person name="Thomas B.C."/>
            <person name="Malmstrom R."/>
            <person name="Stieglmeier M."/>
            <person name="Klingl A."/>
            <person name="Woyke T."/>
            <person name="Ryan C.M."/>
            <person name="Banfield J.F."/>
        </authorList>
    </citation>
    <scope>NUCLEOTIDE SEQUENCE [LARGE SCALE GENOMIC DNA]</scope>
</reference>
<feature type="transmembrane region" description="Helical" evidence="1">
    <location>
        <begin position="225"/>
        <end position="245"/>
    </location>
</feature>
<evidence type="ECO:0000313" key="2">
    <source>
        <dbReference type="EMBL" id="PIS08902.1"/>
    </source>
</evidence>
<feature type="transmembrane region" description="Helical" evidence="1">
    <location>
        <begin position="385"/>
        <end position="405"/>
    </location>
</feature>
<evidence type="ECO:0000313" key="3">
    <source>
        <dbReference type="Proteomes" id="UP000230093"/>
    </source>
</evidence>
<comment type="caution">
    <text evidence="2">The sequence shown here is derived from an EMBL/GenBank/DDBJ whole genome shotgun (WGS) entry which is preliminary data.</text>
</comment>
<proteinExistence type="predicted"/>
<feature type="transmembrane region" description="Helical" evidence="1">
    <location>
        <begin position="482"/>
        <end position="499"/>
    </location>
</feature>
<feature type="transmembrane region" description="Helical" evidence="1">
    <location>
        <begin position="360"/>
        <end position="379"/>
    </location>
</feature>
<keyword evidence="1" id="KW-1133">Transmembrane helix</keyword>
<feature type="transmembrane region" description="Helical" evidence="1">
    <location>
        <begin position="417"/>
        <end position="438"/>
    </location>
</feature>
<dbReference type="Proteomes" id="UP000230093">
    <property type="component" value="Unassembled WGS sequence"/>
</dbReference>